<dbReference type="Gene3D" id="3.90.550.10">
    <property type="entry name" value="Spore Coat Polysaccharide Biosynthesis Protein SpsA, Chain A"/>
    <property type="match status" value="1"/>
</dbReference>
<dbReference type="Pfam" id="PF00535">
    <property type="entry name" value="Glycos_transf_2"/>
    <property type="match status" value="1"/>
</dbReference>
<name>A0ABQ3J7X8_9RHOB</name>
<dbReference type="Proteomes" id="UP000609802">
    <property type="component" value="Unassembled WGS sequence"/>
</dbReference>
<evidence type="ECO:0000256" key="1">
    <source>
        <dbReference type="ARBA" id="ARBA00006739"/>
    </source>
</evidence>
<dbReference type="CDD" id="cd00761">
    <property type="entry name" value="Glyco_tranf_GTA_type"/>
    <property type="match status" value="1"/>
</dbReference>
<dbReference type="PANTHER" id="PTHR43179:SF12">
    <property type="entry name" value="GALACTOFURANOSYLTRANSFERASE GLFT2"/>
    <property type="match status" value="1"/>
</dbReference>
<dbReference type="EMBL" id="BNCH01000006">
    <property type="protein sequence ID" value="GHF03415.1"/>
    <property type="molecule type" value="Genomic_DNA"/>
</dbReference>
<dbReference type="PANTHER" id="PTHR43179">
    <property type="entry name" value="RHAMNOSYLTRANSFERASE WBBL"/>
    <property type="match status" value="1"/>
</dbReference>
<comment type="similarity">
    <text evidence="1">Belongs to the glycosyltransferase 2 family.</text>
</comment>
<evidence type="ECO:0000259" key="4">
    <source>
        <dbReference type="Pfam" id="PF00535"/>
    </source>
</evidence>
<protein>
    <recommendedName>
        <fullName evidence="4">Glycosyltransferase 2-like domain-containing protein</fullName>
    </recommendedName>
</protein>
<proteinExistence type="inferred from homology"/>
<dbReference type="SUPFAM" id="SSF53448">
    <property type="entry name" value="Nucleotide-diphospho-sugar transferases"/>
    <property type="match status" value="1"/>
</dbReference>
<evidence type="ECO:0000256" key="3">
    <source>
        <dbReference type="ARBA" id="ARBA00022679"/>
    </source>
</evidence>
<keyword evidence="2" id="KW-0328">Glycosyltransferase</keyword>
<dbReference type="InterPro" id="IPR029044">
    <property type="entry name" value="Nucleotide-diphossugar_trans"/>
</dbReference>
<evidence type="ECO:0000313" key="6">
    <source>
        <dbReference type="Proteomes" id="UP000609802"/>
    </source>
</evidence>
<accession>A0ABQ3J7X8</accession>
<keyword evidence="6" id="KW-1185">Reference proteome</keyword>
<organism evidence="5 6">
    <name type="scientific">Aliiroseovarius zhejiangensis</name>
    <dbReference type="NCBI Taxonomy" id="1632025"/>
    <lineage>
        <taxon>Bacteria</taxon>
        <taxon>Pseudomonadati</taxon>
        <taxon>Pseudomonadota</taxon>
        <taxon>Alphaproteobacteria</taxon>
        <taxon>Rhodobacterales</taxon>
        <taxon>Paracoccaceae</taxon>
        <taxon>Aliiroseovarius</taxon>
    </lineage>
</organism>
<sequence length="295" mass="32882">MGLTDTDMATPDAAIIIPHYNDPDRLARCLTALTRNDLSRVEVLVVDNNSTAPLTDVQARFRDVRFVTETEKGAAAARNRGVAETDAPLLFFIDADCVAADDWVAKAHEVAPLADLIGGRVDVFDETPPPRSGAEAFEAVFAFNFQNYIEVQGFTGSGNLVTTREVFEDVGGFRGGVSEDLDWSTRAVSKGYDLIYREDLVVSHPSRSDWAALQHKWRRLTQELFGVNGNTPRDRLKWTLRALAMPVSAIVHTPKVLHSDKLSGWGEKLRAVGTLFRLRVQRMFWMLKQAMGYEI</sequence>
<reference evidence="6" key="1">
    <citation type="journal article" date="2019" name="Int. J. Syst. Evol. Microbiol.">
        <title>The Global Catalogue of Microorganisms (GCM) 10K type strain sequencing project: providing services to taxonomists for standard genome sequencing and annotation.</title>
        <authorList>
            <consortium name="The Broad Institute Genomics Platform"/>
            <consortium name="The Broad Institute Genome Sequencing Center for Infectious Disease"/>
            <person name="Wu L."/>
            <person name="Ma J."/>
        </authorList>
    </citation>
    <scope>NUCLEOTIDE SEQUENCE [LARGE SCALE GENOMIC DNA]</scope>
    <source>
        <strain evidence="6">KCTC 42443</strain>
    </source>
</reference>
<keyword evidence="3" id="KW-0808">Transferase</keyword>
<evidence type="ECO:0000313" key="5">
    <source>
        <dbReference type="EMBL" id="GHF03415.1"/>
    </source>
</evidence>
<feature type="domain" description="Glycosyltransferase 2-like" evidence="4">
    <location>
        <begin position="15"/>
        <end position="136"/>
    </location>
</feature>
<evidence type="ECO:0000256" key="2">
    <source>
        <dbReference type="ARBA" id="ARBA00022676"/>
    </source>
</evidence>
<comment type="caution">
    <text evidence="5">The sequence shown here is derived from an EMBL/GenBank/DDBJ whole genome shotgun (WGS) entry which is preliminary data.</text>
</comment>
<gene>
    <name evidence="5" type="ORF">GCM10016455_25870</name>
</gene>
<dbReference type="InterPro" id="IPR001173">
    <property type="entry name" value="Glyco_trans_2-like"/>
</dbReference>